<feature type="region of interest" description="Disordered" evidence="1">
    <location>
        <begin position="344"/>
        <end position="363"/>
    </location>
</feature>
<organism evidence="2 3">
    <name type="scientific">Phascolomyces articulosus</name>
    <dbReference type="NCBI Taxonomy" id="60185"/>
    <lineage>
        <taxon>Eukaryota</taxon>
        <taxon>Fungi</taxon>
        <taxon>Fungi incertae sedis</taxon>
        <taxon>Mucoromycota</taxon>
        <taxon>Mucoromycotina</taxon>
        <taxon>Mucoromycetes</taxon>
        <taxon>Mucorales</taxon>
        <taxon>Lichtheimiaceae</taxon>
        <taxon>Phascolomyces</taxon>
    </lineage>
</organism>
<dbReference type="Proteomes" id="UP001209540">
    <property type="component" value="Unassembled WGS sequence"/>
</dbReference>
<dbReference type="Pfam" id="PF00634">
    <property type="entry name" value="BRCA2"/>
    <property type="match status" value="1"/>
</dbReference>
<feature type="compositionally biased region" description="Basic and acidic residues" evidence="1">
    <location>
        <begin position="458"/>
        <end position="474"/>
    </location>
</feature>
<feature type="region of interest" description="Disordered" evidence="1">
    <location>
        <begin position="521"/>
        <end position="607"/>
    </location>
</feature>
<evidence type="ECO:0000313" key="3">
    <source>
        <dbReference type="Proteomes" id="UP001209540"/>
    </source>
</evidence>
<gene>
    <name evidence="2" type="ORF">BDA99DRAFT_233130</name>
</gene>
<feature type="compositionally biased region" description="Polar residues" evidence="1">
    <location>
        <begin position="546"/>
        <end position="574"/>
    </location>
</feature>
<feature type="compositionally biased region" description="Low complexity" evidence="1">
    <location>
        <begin position="530"/>
        <end position="545"/>
    </location>
</feature>
<evidence type="ECO:0000313" key="2">
    <source>
        <dbReference type="EMBL" id="KAI9248298.1"/>
    </source>
</evidence>
<sequence length="690" mass="76920">MDSSQSDEFFDDWGSPGFRDQLFRNVALAEMQAEQAQATNNNSCSHKLIQTNTHERSGTSLQVFRDPLDHVKGSVAFPQQHPLREIDLNQHDTGFNNNHKKLGKEGVQKRKQDTTIITVADNSTINQSLNDSMDTNQSNNASKLQEQQNPNNVDMKKADIDEDEEMWGVEFDIDFPELLNDLERNHDTTAQNNESSFKIDIHPIDETKEVSFDKKQMESTLFEFGGFETAGSRKPLRINNEARKNAFALFSVDSIDSGLNKAISSTSPGNNTINNPLSVPNTQKDTTTINARDHKTDPTDDKVKIQESLEGFSGFKTASNRTIPRISEESLRKAERLLLGSQSHDMQTGTLPATEKKEEQTQNGTVKISNSNNSIVNDQQRPPFATANSDNEETIPPPTKILHGFKTASGRDISPTSKEALYKAEKLVLATQSPDEQTKISMKGESTGTVNGEMSVCGEKRSSDNDHYDSHDDNNDTDDNQLQFKYEDLLSRHGGFTKGTSDITISVSVDAKQRAVALFNSSETTRELTQASQSISSQRLSSTSSPLRGNSQQQQYNDHSSLPSQRTISSLEETQPSPSSPKQKSPERFPPLPPHPRKRLKRRPQAAMLKMKPFKSPVIQSKYELTKAAASGKVSSASVRYKGKPVFSINSQSPRHPLSQLGKPLQYTVVDLKNMDIKQCCYRTVFWMGT</sequence>
<keyword evidence="3" id="KW-1185">Reference proteome</keyword>
<feature type="compositionally biased region" description="Polar residues" evidence="1">
    <location>
        <begin position="126"/>
        <end position="152"/>
    </location>
</feature>
<dbReference type="EMBL" id="JAIXMP010000039">
    <property type="protein sequence ID" value="KAI9248298.1"/>
    <property type="molecule type" value="Genomic_DNA"/>
</dbReference>
<accession>A0AAD5P8U2</accession>
<feature type="region of interest" description="Disordered" evidence="1">
    <location>
        <begin position="368"/>
        <end position="413"/>
    </location>
</feature>
<proteinExistence type="predicted"/>
<protein>
    <submittedName>
        <fullName evidence="2">Uncharacterized protein</fullName>
    </submittedName>
</protein>
<reference evidence="2" key="1">
    <citation type="journal article" date="2022" name="IScience">
        <title>Evolution of zygomycete secretomes and the origins of terrestrial fungal ecologies.</title>
        <authorList>
            <person name="Chang Y."/>
            <person name="Wang Y."/>
            <person name="Mondo S."/>
            <person name="Ahrendt S."/>
            <person name="Andreopoulos W."/>
            <person name="Barry K."/>
            <person name="Beard J."/>
            <person name="Benny G.L."/>
            <person name="Blankenship S."/>
            <person name="Bonito G."/>
            <person name="Cuomo C."/>
            <person name="Desiro A."/>
            <person name="Gervers K.A."/>
            <person name="Hundley H."/>
            <person name="Kuo A."/>
            <person name="LaButti K."/>
            <person name="Lang B.F."/>
            <person name="Lipzen A."/>
            <person name="O'Donnell K."/>
            <person name="Pangilinan J."/>
            <person name="Reynolds N."/>
            <person name="Sandor L."/>
            <person name="Smith M.E."/>
            <person name="Tsang A."/>
            <person name="Grigoriev I.V."/>
            <person name="Stajich J.E."/>
            <person name="Spatafora J.W."/>
        </authorList>
    </citation>
    <scope>NUCLEOTIDE SEQUENCE</scope>
    <source>
        <strain evidence="2">RSA 2281</strain>
    </source>
</reference>
<reference evidence="2" key="2">
    <citation type="submission" date="2023-02" db="EMBL/GenBank/DDBJ databases">
        <authorList>
            <consortium name="DOE Joint Genome Institute"/>
            <person name="Mondo S.J."/>
            <person name="Chang Y."/>
            <person name="Wang Y."/>
            <person name="Ahrendt S."/>
            <person name="Andreopoulos W."/>
            <person name="Barry K."/>
            <person name="Beard J."/>
            <person name="Benny G.L."/>
            <person name="Blankenship S."/>
            <person name="Bonito G."/>
            <person name="Cuomo C."/>
            <person name="Desiro A."/>
            <person name="Gervers K.A."/>
            <person name="Hundley H."/>
            <person name="Kuo A."/>
            <person name="LaButti K."/>
            <person name="Lang B.F."/>
            <person name="Lipzen A."/>
            <person name="O'Donnell K."/>
            <person name="Pangilinan J."/>
            <person name="Reynolds N."/>
            <person name="Sandor L."/>
            <person name="Smith M.W."/>
            <person name="Tsang A."/>
            <person name="Grigoriev I.V."/>
            <person name="Stajich J.E."/>
            <person name="Spatafora J.W."/>
        </authorList>
    </citation>
    <scope>NUCLEOTIDE SEQUENCE</scope>
    <source>
        <strain evidence="2">RSA 2281</strain>
    </source>
</reference>
<dbReference type="InterPro" id="IPR002093">
    <property type="entry name" value="BRCA2_repeat"/>
</dbReference>
<feature type="region of interest" description="Disordered" evidence="1">
    <location>
        <begin position="433"/>
        <end position="480"/>
    </location>
</feature>
<feature type="compositionally biased region" description="Basic residues" evidence="1">
    <location>
        <begin position="595"/>
        <end position="604"/>
    </location>
</feature>
<comment type="caution">
    <text evidence="2">The sequence shown here is derived from an EMBL/GenBank/DDBJ whole genome shotgun (WGS) entry which is preliminary data.</text>
</comment>
<dbReference type="AlphaFoldDB" id="A0AAD5P8U2"/>
<feature type="region of interest" description="Disordered" evidence="1">
    <location>
        <begin position="126"/>
        <end position="154"/>
    </location>
</feature>
<name>A0AAD5P8U2_9FUNG</name>
<evidence type="ECO:0000256" key="1">
    <source>
        <dbReference type="SAM" id="MobiDB-lite"/>
    </source>
</evidence>